<dbReference type="EMBL" id="UINC01010861">
    <property type="protein sequence ID" value="SVA48158.1"/>
    <property type="molecule type" value="Genomic_DNA"/>
</dbReference>
<protein>
    <submittedName>
        <fullName evidence="1">Uncharacterized protein</fullName>
    </submittedName>
</protein>
<name>A0A381W837_9ZZZZ</name>
<proteinExistence type="predicted"/>
<reference evidence="1" key="1">
    <citation type="submission" date="2018-05" db="EMBL/GenBank/DDBJ databases">
        <authorList>
            <person name="Lanie J.A."/>
            <person name="Ng W.-L."/>
            <person name="Kazmierczak K.M."/>
            <person name="Andrzejewski T.M."/>
            <person name="Davidsen T.M."/>
            <person name="Wayne K.J."/>
            <person name="Tettelin H."/>
            <person name="Glass J.I."/>
            <person name="Rusch D."/>
            <person name="Podicherti R."/>
            <person name="Tsui H.-C.T."/>
            <person name="Winkler M.E."/>
        </authorList>
    </citation>
    <scope>NUCLEOTIDE SEQUENCE</scope>
</reference>
<dbReference type="SUPFAM" id="SSF52047">
    <property type="entry name" value="RNI-like"/>
    <property type="match status" value="1"/>
</dbReference>
<dbReference type="Pfam" id="PF13516">
    <property type="entry name" value="LRR_6"/>
    <property type="match status" value="2"/>
</dbReference>
<accession>A0A381W837</accession>
<evidence type="ECO:0000313" key="1">
    <source>
        <dbReference type="EMBL" id="SVA48158.1"/>
    </source>
</evidence>
<dbReference type="InterPro" id="IPR001611">
    <property type="entry name" value="Leu-rich_rpt"/>
</dbReference>
<sequence length="180" mass="20941">MSSDEINQDEYAQDANNKEMLLDIFYKTKGNIDDINAAIDKKLFGNQKRSITIFEKYIRARLTLNPKVLNLADQQITPIEAAYLSQYPGLEKVEKLDLRKNRLGDEGLEVLLNSEKIRNVRELDLRNNQITRLGMVIMSNTKNLLNLQRLDLRVNKLGKRWEEKLKEQGQLPKLSELRIT</sequence>
<dbReference type="Gene3D" id="3.80.10.10">
    <property type="entry name" value="Ribonuclease Inhibitor"/>
    <property type="match status" value="1"/>
</dbReference>
<dbReference type="AlphaFoldDB" id="A0A381W837"/>
<gene>
    <name evidence="1" type="ORF">METZ01_LOCUS101012</name>
</gene>
<organism evidence="1">
    <name type="scientific">marine metagenome</name>
    <dbReference type="NCBI Taxonomy" id="408172"/>
    <lineage>
        <taxon>unclassified sequences</taxon>
        <taxon>metagenomes</taxon>
        <taxon>ecological metagenomes</taxon>
    </lineage>
</organism>
<dbReference type="InterPro" id="IPR032675">
    <property type="entry name" value="LRR_dom_sf"/>
</dbReference>